<dbReference type="EMBL" id="CACVKT020007871">
    <property type="protein sequence ID" value="CAC5411553.1"/>
    <property type="molecule type" value="Genomic_DNA"/>
</dbReference>
<dbReference type="AlphaFoldDB" id="A0A6J8DSJ0"/>
<dbReference type="InterPro" id="IPR036179">
    <property type="entry name" value="Ig-like_dom_sf"/>
</dbReference>
<keyword evidence="2" id="KW-0732">Signal</keyword>
<evidence type="ECO:0000313" key="9">
    <source>
        <dbReference type="EMBL" id="CAC5411553.1"/>
    </source>
</evidence>
<dbReference type="SUPFAM" id="SSF48726">
    <property type="entry name" value="Immunoglobulin"/>
    <property type="match status" value="1"/>
</dbReference>
<dbReference type="PROSITE" id="PS50835">
    <property type="entry name" value="IG_LIKE"/>
    <property type="match status" value="1"/>
</dbReference>
<feature type="transmembrane region" description="Helical" evidence="7">
    <location>
        <begin position="413"/>
        <end position="433"/>
    </location>
</feature>
<dbReference type="GO" id="GO:0005912">
    <property type="term" value="C:adherens junction"/>
    <property type="evidence" value="ECO:0007669"/>
    <property type="project" value="TreeGrafter"/>
</dbReference>
<proteinExistence type="predicted"/>
<evidence type="ECO:0000256" key="7">
    <source>
        <dbReference type="SAM" id="Phobius"/>
    </source>
</evidence>
<keyword evidence="7" id="KW-0812">Transmembrane</keyword>
<dbReference type="Gene3D" id="2.60.40.10">
    <property type="entry name" value="Immunoglobulins"/>
    <property type="match status" value="3"/>
</dbReference>
<dbReference type="InterPro" id="IPR007110">
    <property type="entry name" value="Ig-like_dom"/>
</dbReference>
<dbReference type="OrthoDB" id="6158624at2759"/>
<keyword evidence="6" id="KW-0325">Glycoprotein</keyword>
<dbReference type="GO" id="GO:0007157">
    <property type="term" value="P:heterophilic cell-cell adhesion via plasma membrane cell adhesion molecules"/>
    <property type="evidence" value="ECO:0007669"/>
    <property type="project" value="TreeGrafter"/>
</dbReference>
<evidence type="ECO:0000256" key="5">
    <source>
        <dbReference type="ARBA" id="ARBA00023157"/>
    </source>
</evidence>
<evidence type="ECO:0000256" key="1">
    <source>
        <dbReference type="ARBA" id="ARBA00004370"/>
    </source>
</evidence>
<dbReference type="PANTHER" id="PTHR23277">
    <property type="entry name" value="NECTIN-RELATED"/>
    <property type="match status" value="1"/>
</dbReference>
<dbReference type="PANTHER" id="PTHR23277:SF108">
    <property type="entry name" value="FASCICLIN-3"/>
    <property type="match status" value="1"/>
</dbReference>
<sequence length="562" mass="63254">MFQIEGIKLYICLSQVIYRSLNILAVNISINQNITGLVGKNDTHLTCSFIKDINQTFINVAIIARNKNGIFLQKEAVAIFPPDKVALLPPSGDYLSGRVTLTNITKVSTTATLRFDNLKCEDEKDYICTFNYVDKFAFPSMPDNISCVVIASIRTEKQDNSSADFSNNRHNISLSTNRNSKSSFYTLLTDTVTLTSLQSTEKFVPSFREGETVQFTCTGNIGKPPGRFVWQIIPQQEEPIVYSNETTMVVDQIPDICSYRGISNLTVQITADHFKAKVRCFEESQADVLGMFVETELLNVFYPVRHINITKQPNKAQYDQKTLTINLTCKGDGNPEPTYKWFRQENTRSILSSTNLYIIEDVVQNSSGVYICEVYNTIDDIEYNTNYSVTIYIVDELWSSTESESLKISAVHAVYVIPIICAVAIGALVVRKFNYNRPKRKKKEKNCCQKLMYYILSCCDSNVRSTSNNTVPLTEMKVTSDVKKENKNNCRSSVVDENLVATVDINPQLEPTADSIYSDPCDTIQLGHVQHDVSDKTDPDIYYTVSDPASTVSTEDLNGIED</sequence>
<evidence type="ECO:0000256" key="2">
    <source>
        <dbReference type="ARBA" id="ARBA00022729"/>
    </source>
</evidence>
<keyword evidence="3" id="KW-0677">Repeat</keyword>
<gene>
    <name evidence="9" type="ORF">MCOR_44630</name>
</gene>
<keyword evidence="4 7" id="KW-0472">Membrane</keyword>
<evidence type="ECO:0000256" key="3">
    <source>
        <dbReference type="ARBA" id="ARBA00022737"/>
    </source>
</evidence>
<keyword evidence="5" id="KW-1015">Disulfide bond</keyword>
<name>A0A6J8DSJ0_MYTCO</name>
<comment type="subcellular location">
    <subcellularLocation>
        <location evidence="1">Membrane</location>
    </subcellularLocation>
</comment>
<dbReference type="InterPro" id="IPR051427">
    <property type="entry name" value="Nectin/Nectin-like"/>
</dbReference>
<dbReference type="GO" id="GO:0007156">
    <property type="term" value="P:homophilic cell adhesion via plasma membrane adhesion molecules"/>
    <property type="evidence" value="ECO:0007669"/>
    <property type="project" value="TreeGrafter"/>
</dbReference>
<dbReference type="InterPro" id="IPR013783">
    <property type="entry name" value="Ig-like_fold"/>
</dbReference>
<protein>
    <submittedName>
        <fullName evidence="9">CADM3</fullName>
    </submittedName>
</protein>
<keyword evidence="7" id="KW-1133">Transmembrane helix</keyword>
<reference evidence="9 10" key="1">
    <citation type="submission" date="2020-06" db="EMBL/GenBank/DDBJ databases">
        <authorList>
            <person name="Li R."/>
            <person name="Bekaert M."/>
        </authorList>
    </citation>
    <scope>NUCLEOTIDE SEQUENCE [LARGE SCALE GENOMIC DNA]</scope>
    <source>
        <strain evidence="10">wild</strain>
    </source>
</reference>
<keyword evidence="10" id="KW-1185">Reference proteome</keyword>
<evidence type="ECO:0000256" key="6">
    <source>
        <dbReference type="ARBA" id="ARBA00023180"/>
    </source>
</evidence>
<evidence type="ECO:0000259" key="8">
    <source>
        <dbReference type="PROSITE" id="PS50835"/>
    </source>
</evidence>
<organism evidence="9 10">
    <name type="scientific">Mytilus coruscus</name>
    <name type="common">Sea mussel</name>
    <dbReference type="NCBI Taxonomy" id="42192"/>
    <lineage>
        <taxon>Eukaryota</taxon>
        <taxon>Metazoa</taxon>
        <taxon>Spiralia</taxon>
        <taxon>Lophotrochozoa</taxon>
        <taxon>Mollusca</taxon>
        <taxon>Bivalvia</taxon>
        <taxon>Autobranchia</taxon>
        <taxon>Pteriomorphia</taxon>
        <taxon>Mytilida</taxon>
        <taxon>Mytiloidea</taxon>
        <taxon>Mytilidae</taxon>
        <taxon>Mytilinae</taxon>
        <taxon>Mytilus</taxon>
    </lineage>
</organism>
<dbReference type="Proteomes" id="UP000507470">
    <property type="component" value="Unassembled WGS sequence"/>
</dbReference>
<evidence type="ECO:0000256" key="4">
    <source>
        <dbReference type="ARBA" id="ARBA00023136"/>
    </source>
</evidence>
<evidence type="ECO:0000313" key="10">
    <source>
        <dbReference type="Proteomes" id="UP000507470"/>
    </source>
</evidence>
<dbReference type="GO" id="GO:0016020">
    <property type="term" value="C:membrane"/>
    <property type="evidence" value="ECO:0007669"/>
    <property type="project" value="UniProtKB-SubCell"/>
</dbReference>
<accession>A0A6J8DSJ0</accession>
<dbReference type="Pfam" id="PF13927">
    <property type="entry name" value="Ig_3"/>
    <property type="match status" value="1"/>
</dbReference>
<feature type="domain" description="Ig-like" evidence="8">
    <location>
        <begin position="303"/>
        <end position="390"/>
    </location>
</feature>